<dbReference type="EMBL" id="QJTJ01000026">
    <property type="protein sequence ID" value="PYF03988.1"/>
    <property type="molecule type" value="Genomic_DNA"/>
</dbReference>
<sequence>MKVKAEVRDMYFVRSNYDGNSLIFEAVHFDEKHPEDKQLETVFHRYETTVKSSYDAEVTQKAYTRFLTQNNTDYKLMIVYFAKFFGVNYKGKTLMETVNLITLKRKKRKKN</sequence>
<accession>A0A318TLQ1</accession>
<dbReference type="Proteomes" id="UP000247416">
    <property type="component" value="Unassembled WGS sequence"/>
</dbReference>
<gene>
    <name evidence="1" type="ORF">BJ095_12616</name>
</gene>
<dbReference type="RefSeq" id="WP_107936732.1">
    <property type="nucleotide sequence ID" value="NZ_CP085009.1"/>
</dbReference>
<organism evidence="1 2">
    <name type="scientific">Ureibacillus chungkukjangi</name>
    <dbReference type="NCBI Taxonomy" id="1202712"/>
    <lineage>
        <taxon>Bacteria</taxon>
        <taxon>Bacillati</taxon>
        <taxon>Bacillota</taxon>
        <taxon>Bacilli</taxon>
        <taxon>Bacillales</taxon>
        <taxon>Caryophanaceae</taxon>
        <taxon>Ureibacillus</taxon>
    </lineage>
</organism>
<evidence type="ECO:0000313" key="1">
    <source>
        <dbReference type="EMBL" id="PYF03988.1"/>
    </source>
</evidence>
<evidence type="ECO:0000313" key="2">
    <source>
        <dbReference type="Proteomes" id="UP000247416"/>
    </source>
</evidence>
<keyword evidence="2" id="KW-1185">Reference proteome</keyword>
<dbReference type="AlphaFoldDB" id="A0A318TLQ1"/>
<reference evidence="1 2" key="1">
    <citation type="submission" date="2018-06" db="EMBL/GenBank/DDBJ databases">
        <title>Genomic Encyclopedia of Archaeal and Bacterial Type Strains, Phase II (KMG-II): from individual species to whole genera.</title>
        <authorList>
            <person name="Goeker M."/>
        </authorList>
    </citation>
    <scope>NUCLEOTIDE SEQUENCE [LARGE SCALE GENOMIC DNA]</scope>
    <source>
        <strain evidence="1 2">KACC 16626</strain>
    </source>
</reference>
<comment type="caution">
    <text evidence="1">The sequence shown here is derived from an EMBL/GenBank/DDBJ whole genome shotgun (WGS) entry which is preliminary data.</text>
</comment>
<name>A0A318TLQ1_9BACL</name>
<proteinExistence type="predicted"/>
<protein>
    <submittedName>
        <fullName evidence="1">Uncharacterized protein</fullName>
    </submittedName>
</protein>